<dbReference type="EMBL" id="CAKJTI010000002">
    <property type="protein sequence ID" value="CAG9611279.1"/>
    <property type="molecule type" value="Genomic_DNA"/>
</dbReference>
<dbReference type="Proteomes" id="UP000789423">
    <property type="component" value="Unassembled WGS sequence"/>
</dbReference>
<evidence type="ECO:0000256" key="2">
    <source>
        <dbReference type="HAMAP-Rule" id="MF_00296"/>
    </source>
</evidence>
<accession>A0ABM8Y6F4</accession>
<dbReference type="PANTHER" id="PTHR32268">
    <property type="entry name" value="HOMOSERINE O-ACETYLTRANSFERASE"/>
    <property type="match status" value="1"/>
</dbReference>
<dbReference type="GO" id="GO:0004414">
    <property type="term" value="F:homoserine O-acetyltransferase activity"/>
    <property type="evidence" value="ECO:0007669"/>
    <property type="project" value="UniProtKB-EC"/>
</dbReference>
<evidence type="ECO:0000313" key="5">
    <source>
        <dbReference type="Proteomes" id="UP000789423"/>
    </source>
</evidence>
<dbReference type="InterPro" id="IPR000073">
    <property type="entry name" value="AB_hydrolase_1"/>
</dbReference>
<comment type="subcellular location">
    <subcellularLocation>
        <location evidence="2">Cytoplasm</location>
    </subcellularLocation>
</comment>
<keyword evidence="5" id="KW-1185">Reference proteome</keyword>
<comment type="caution">
    <text evidence="2">Lacks conserved residue(s) required for the propagation of feature annotation.</text>
</comment>
<keyword evidence="2" id="KW-0028">Amino-acid biosynthesis</keyword>
<dbReference type="Gene3D" id="3.40.50.1820">
    <property type="entry name" value="alpha/beta hydrolase"/>
    <property type="match status" value="1"/>
</dbReference>
<name>A0ABM8Y6F4_9BACI</name>
<evidence type="ECO:0000313" key="4">
    <source>
        <dbReference type="EMBL" id="CAG9611279.1"/>
    </source>
</evidence>
<feature type="domain" description="AB hydrolase-1" evidence="3">
    <location>
        <begin position="66"/>
        <end position="226"/>
    </location>
</feature>
<dbReference type="HAMAP" id="MF_00296">
    <property type="entry name" value="MetX_acyltransf"/>
    <property type="match status" value="1"/>
</dbReference>
<dbReference type="EC" id="2.3.1.-" evidence="2"/>
<sequence>MVLYVEKQEFRLKKFTFENGASIPIQIGYETYGKLNREKSNAVLVCHYFSATSHAAGKYTEQDPLPGWWDEFIGPGKAIDTNTYFVICTDNLCNVQVKNPYIVTTGPKTINPETGAEYGMTFPIFTFLDMARIQYELIQQMGIARLHTVVGPSAGGMIAQQWAVHYPHMMERMIGVITNPQNPVVTSIHVLQNAIDSIQLDPAWKDGNYGEQQPVKGLHIAAKMMFMNAFDAHYYETTFPRDSTESAPYQDFCTFTSFEKTINEATLQNIAFVDANSWMYTAKATLLHDIAHGFSSLEEALRQVEASVLMIPCKQDVLQPSRYNYEMVELLRKNKKIAEVYEIESIYGHMAGVLETHLFAKKVHQFMNQRISNIL</sequence>
<keyword evidence="1 2" id="KW-0808">Transferase</keyword>
<keyword evidence="2 4" id="KW-0012">Acyltransferase</keyword>
<dbReference type="PIRSF" id="PIRSF000443">
    <property type="entry name" value="Homoser_Ac_trans"/>
    <property type="match status" value="1"/>
</dbReference>
<protein>
    <recommendedName>
        <fullName evidence="2">Probable acyltransferase</fullName>
        <ecNumber evidence="2">2.3.1.-</ecNumber>
    </recommendedName>
</protein>
<comment type="similarity">
    <text evidence="2">Belongs to the AB hydrolase superfamily. MetX family.</text>
</comment>
<dbReference type="InterPro" id="IPR029058">
    <property type="entry name" value="AB_hydrolase_fold"/>
</dbReference>
<gene>
    <name evidence="4" type="primary">metXA</name>
    <name evidence="4" type="ORF">BACCIP111899_00451</name>
</gene>
<evidence type="ECO:0000256" key="1">
    <source>
        <dbReference type="ARBA" id="ARBA00022679"/>
    </source>
</evidence>
<dbReference type="PANTHER" id="PTHR32268:SF11">
    <property type="entry name" value="HOMOSERINE O-ACETYLTRANSFERASE"/>
    <property type="match status" value="1"/>
</dbReference>
<dbReference type="SUPFAM" id="SSF53474">
    <property type="entry name" value="alpha/beta-Hydrolases"/>
    <property type="match status" value="1"/>
</dbReference>
<dbReference type="Pfam" id="PF00561">
    <property type="entry name" value="Abhydrolase_1"/>
    <property type="match status" value="1"/>
</dbReference>
<keyword evidence="2" id="KW-0963">Cytoplasm</keyword>
<comment type="subunit">
    <text evidence="2">Homodimer.</text>
</comment>
<comment type="caution">
    <text evidence="4">The sequence shown here is derived from an EMBL/GenBank/DDBJ whole genome shotgun (WGS) entry which is preliminary data.</text>
</comment>
<dbReference type="InterPro" id="IPR008220">
    <property type="entry name" value="HAT_MetX-like"/>
</dbReference>
<dbReference type="NCBIfam" id="NF005262">
    <property type="entry name" value="PRK06765.1"/>
    <property type="match status" value="1"/>
</dbReference>
<feature type="active site" evidence="2">
    <location>
        <position position="316"/>
    </location>
</feature>
<organism evidence="4 5">
    <name type="scientific">Bacillus rhizoplanae</name>
    <dbReference type="NCBI Taxonomy" id="2880966"/>
    <lineage>
        <taxon>Bacteria</taxon>
        <taxon>Bacillati</taxon>
        <taxon>Bacillota</taxon>
        <taxon>Bacilli</taxon>
        <taxon>Bacillales</taxon>
        <taxon>Bacillaceae</taxon>
        <taxon>Bacillus</taxon>
    </lineage>
</organism>
<proteinExistence type="inferred from homology"/>
<evidence type="ECO:0000259" key="3">
    <source>
        <dbReference type="Pfam" id="PF00561"/>
    </source>
</evidence>
<reference evidence="4 5" key="1">
    <citation type="submission" date="2021-10" db="EMBL/GenBank/DDBJ databases">
        <authorList>
            <person name="Criscuolo A."/>
        </authorList>
    </citation>
    <scope>NUCLEOTIDE SEQUENCE [LARGE SCALE GENOMIC DNA]</scope>
    <source>
        <strain evidence="5">CIP 111899</strain>
    </source>
</reference>